<sequence length="202" mass="21696">MPRPRLRPAISRWICSFPACLAVTALAGLLSGCGADEKPAASVERPPADPAPVRVAAAGDEFVLPVPPPLQEQGAAPASVVDRLPGTYTRESYGTRTLTVRDDGTATMKVDVDPLYQWMAGAKTITVQIDWELTDAGTDENPGVHFESVSGTPKESFESVTSLFGSERDWTITSADDESLVLFSPEDEETEIWTRITDESAG</sequence>
<comment type="caution">
    <text evidence="2">The sequence shown here is derived from an EMBL/GenBank/DDBJ whole genome shotgun (WGS) entry which is preliminary data.</text>
</comment>
<keyword evidence="1" id="KW-0732">Signal</keyword>
<proteinExistence type="predicted"/>
<accession>A0ABX1VA44</accession>
<dbReference type="EMBL" id="WTPX01000004">
    <property type="protein sequence ID" value="NNJ24152.1"/>
    <property type="molecule type" value="Genomic_DNA"/>
</dbReference>
<feature type="signal peptide" evidence="1">
    <location>
        <begin position="1"/>
        <end position="27"/>
    </location>
</feature>
<gene>
    <name evidence="2" type="ORF">LzC2_02020</name>
</gene>
<name>A0ABX1VA44_9PLAN</name>
<keyword evidence="3" id="KW-1185">Reference proteome</keyword>
<reference evidence="2 3" key="1">
    <citation type="journal article" date="2020" name="Syst. Appl. Microbiol.">
        <title>Alienimonas chondri sp. nov., a novel planctomycete isolated from the biofilm of the red alga Chondrus crispus.</title>
        <authorList>
            <person name="Vitorino I."/>
            <person name="Albuquerque L."/>
            <person name="Wiegand S."/>
            <person name="Kallscheuer N."/>
            <person name="da Costa M.S."/>
            <person name="Lobo-da-Cunha A."/>
            <person name="Jogler C."/>
            <person name="Lage O.M."/>
        </authorList>
    </citation>
    <scope>NUCLEOTIDE SEQUENCE [LARGE SCALE GENOMIC DNA]</scope>
    <source>
        <strain evidence="2 3">LzC2</strain>
    </source>
</reference>
<dbReference type="PROSITE" id="PS51257">
    <property type="entry name" value="PROKAR_LIPOPROTEIN"/>
    <property type="match status" value="1"/>
</dbReference>
<evidence type="ECO:0008006" key="4">
    <source>
        <dbReference type="Google" id="ProtNLM"/>
    </source>
</evidence>
<dbReference type="RefSeq" id="WP_171182796.1">
    <property type="nucleotide sequence ID" value="NZ_WTPX01000004.1"/>
</dbReference>
<organism evidence="2 3">
    <name type="scientific">Alienimonas chondri</name>
    <dbReference type="NCBI Taxonomy" id="2681879"/>
    <lineage>
        <taxon>Bacteria</taxon>
        <taxon>Pseudomonadati</taxon>
        <taxon>Planctomycetota</taxon>
        <taxon>Planctomycetia</taxon>
        <taxon>Planctomycetales</taxon>
        <taxon>Planctomycetaceae</taxon>
        <taxon>Alienimonas</taxon>
    </lineage>
</organism>
<evidence type="ECO:0000256" key="1">
    <source>
        <dbReference type="SAM" id="SignalP"/>
    </source>
</evidence>
<protein>
    <recommendedName>
        <fullName evidence="4">Lipoprotein</fullName>
    </recommendedName>
</protein>
<feature type="chain" id="PRO_5046443229" description="Lipoprotein" evidence="1">
    <location>
        <begin position="28"/>
        <end position="202"/>
    </location>
</feature>
<evidence type="ECO:0000313" key="2">
    <source>
        <dbReference type="EMBL" id="NNJ24152.1"/>
    </source>
</evidence>
<evidence type="ECO:0000313" key="3">
    <source>
        <dbReference type="Proteomes" id="UP000609651"/>
    </source>
</evidence>
<dbReference type="Proteomes" id="UP000609651">
    <property type="component" value="Unassembled WGS sequence"/>
</dbReference>